<dbReference type="EMBL" id="SBLC01000057">
    <property type="protein sequence ID" value="RWY36429.1"/>
    <property type="molecule type" value="Genomic_DNA"/>
</dbReference>
<dbReference type="InterPro" id="IPR053802">
    <property type="entry name" value="DUF6950"/>
</dbReference>
<protein>
    <recommendedName>
        <fullName evidence="1">DUF6950 domain-containing protein</fullName>
    </recommendedName>
</protein>
<comment type="caution">
    <text evidence="2">The sequence shown here is derived from an EMBL/GenBank/DDBJ whole genome shotgun (WGS) entry which is preliminary data.</text>
</comment>
<dbReference type="Pfam" id="PF22262">
    <property type="entry name" value="DUF6950"/>
    <property type="match status" value="1"/>
</dbReference>
<organism evidence="2 3">
    <name type="scientific">Falsigemmobacter intermedius</name>
    <dbReference type="NCBI Taxonomy" id="1553448"/>
    <lineage>
        <taxon>Bacteria</taxon>
        <taxon>Pseudomonadati</taxon>
        <taxon>Pseudomonadota</taxon>
        <taxon>Alphaproteobacteria</taxon>
        <taxon>Rhodobacterales</taxon>
        <taxon>Paracoccaceae</taxon>
        <taxon>Falsigemmobacter</taxon>
    </lineage>
</organism>
<evidence type="ECO:0000259" key="1">
    <source>
        <dbReference type="Pfam" id="PF22262"/>
    </source>
</evidence>
<evidence type="ECO:0000313" key="2">
    <source>
        <dbReference type="EMBL" id="RWY36429.1"/>
    </source>
</evidence>
<sequence>MTRKTPGWEIRLHDEIEAAKGRPFSWGQHDCLTWAADVFAALTETPSLADDWRSTYHTPKQALRVIKRRAGVTNYGDAVSAHLGAPLPSVLFAQRGDLVEGPGGKIGVCVGADAAFAGEAGLHRIPLNECLRAWRV</sequence>
<gene>
    <name evidence="2" type="ORF">EP867_17865</name>
</gene>
<feature type="domain" description="DUF6950" evidence="1">
    <location>
        <begin position="4"/>
        <end position="136"/>
    </location>
</feature>
<dbReference type="AlphaFoldDB" id="A0A3S3ULG2"/>
<name>A0A3S3ULG2_9RHOB</name>
<accession>A0A3S3ULG2</accession>
<evidence type="ECO:0000313" key="3">
    <source>
        <dbReference type="Proteomes" id="UP000287168"/>
    </source>
</evidence>
<keyword evidence="3" id="KW-1185">Reference proteome</keyword>
<dbReference type="Proteomes" id="UP000287168">
    <property type="component" value="Unassembled WGS sequence"/>
</dbReference>
<proteinExistence type="predicted"/>
<reference evidence="2 3" key="1">
    <citation type="journal article" date="2015" name="Int. J. Syst. Evol. Microbiol.">
        <title>Gemmobacter intermedius sp. nov., isolated from a white stork (Ciconia ciconia).</title>
        <authorList>
            <person name="Kampfer P."/>
            <person name="Jerzak L."/>
            <person name="Wilharm G."/>
            <person name="Golke J."/>
            <person name="Busse H.J."/>
            <person name="Glaeser S.P."/>
        </authorList>
    </citation>
    <scope>NUCLEOTIDE SEQUENCE [LARGE SCALE GENOMIC DNA]</scope>
    <source>
        <strain evidence="2 3">119/4</strain>
    </source>
</reference>
<dbReference type="OrthoDB" id="6586924at2"/>
<dbReference type="RefSeq" id="WP_128490824.1">
    <property type="nucleotide sequence ID" value="NZ_JBHLXB010000030.1"/>
</dbReference>